<dbReference type="EMBL" id="BMZC01000014">
    <property type="protein sequence ID" value="GGZ77783.1"/>
    <property type="molecule type" value="Genomic_DNA"/>
</dbReference>
<accession>A0A8H9M5D2</accession>
<evidence type="ECO:0008006" key="3">
    <source>
        <dbReference type="Google" id="ProtNLM"/>
    </source>
</evidence>
<sequence length="261" mass="30145">MRIDSEKIDQLIQFALLVAGEEDHYTDRSLGPIHLLKYVYLADYYFAMRNQGSTYTGIDWKFFNFGPWSPEVHDRVEPALKAIMAEKFTGQSDYNDNDYTRWSLNDENRLRIISTNIPPAIRVKLKRDIHKHLKDTDSLLAYVYSTEPMINAAPNEHLDFSLLAETEGSVSDQAQARTLSAKKQKQRLAAMEKLKIKRKESNAIKQKLVAPVTSSRYDDVFDKGLDWLERLDGPSIEGDQIKIKFDQSIWKSELRRNGKLS</sequence>
<protein>
    <recommendedName>
        <fullName evidence="3">Antitoxin SocA-like Panacea domain-containing protein</fullName>
    </recommendedName>
</protein>
<evidence type="ECO:0000313" key="1">
    <source>
        <dbReference type="EMBL" id="GGZ77783.1"/>
    </source>
</evidence>
<gene>
    <name evidence="1" type="ORF">GCM10011274_39900</name>
</gene>
<comment type="caution">
    <text evidence="1">The sequence shown here is derived from an EMBL/GenBank/DDBJ whole genome shotgun (WGS) entry which is preliminary data.</text>
</comment>
<proteinExistence type="predicted"/>
<name>A0A8H9M5D2_9ALTE</name>
<evidence type="ECO:0000313" key="2">
    <source>
        <dbReference type="Proteomes" id="UP000622604"/>
    </source>
</evidence>
<reference evidence="1" key="2">
    <citation type="submission" date="2020-09" db="EMBL/GenBank/DDBJ databases">
        <authorList>
            <person name="Sun Q."/>
            <person name="Kim S."/>
        </authorList>
    </citation>
    <scope>NUCLEOTIDE SEQUENCE</scope>
    <source>
        <strain evidence="1">KCTC 32337</strain>
    </source>
</reference>
<organism evidence="1 2">
    <name type="scientific">Paraglaciecola chathamensis</name>
    <dbReference type="NCBI Taxonomy" id="368405"/>
    <lineage>
        <taxon>Bacteria</taxon>
        <taxon>Pseudomonadati</taxon>
        <taxon>Pseudomonadota</taxon>
        <taxon>Gammaproteobacteria</taxon>
        <taxon>Alteromonadales</taxon>
        <taxon>Alteromonadaceae</taxon>
        <taxon>Paraglaciecola</taxon>
    </lineage>
</organism>
<reference evidence="1" key="1">
    <citation type="journal article" date="2014" name="Int. J. Syst. Evol. Microbiol.">
        <title>Complete genome sequence of Corynebacterium casei LMG S-19264T (=DSM 44701T), isolated from a smear-ripened cheese.</title>
        <authorList>
            <consortium name="US DOE Joint Genome Institute (JGI-PGF)"/>
            <person name="Walter F."/>
            <person name="Albersmeier A."/>
            <person name="Kalinowski J."/>
            <person name="Ruckert C."/>
        </authorList>
    </citation>
    <scope>NUCLEOTIDE SEQUENCE</scope>
    <source>
        <strain evidence="1">KCTC 32337</strain>
    </source>
</reference>
<dbReference type="RefSeq" id="WP_191867013.1">
    <property type="nucleotide sequence ID" value="NZ_BMZC01000014.1"/>
</dbReference>
<dbReference type="Proteomes" id="UP000622604">
    <property type="component" value="Unassembled WGS sequence"/>
</dbReference>
<dbReference type="AlphaFoldDB" id="A0A8H9M5D2"/>